<organism evidence="2">
    <name type="scientific">Bradyrhizobium quebecense</name>
    <dbReference type="NCBI Taxonomy" id="2748629"/>
    <lineage>
        <taxon>Bacteria</taxon>
        <taxon>Pseudomonadati</taxon>
        <taxon>Pseudomonadota</taxon>
        <taxon>Alphaproteobacteria</taxon>
        <taxon>Hyphomicrobiales</taxon>
        <taxon>Nitrobacteraceae</taxon>
        <taxon>Bradyrhizobium</taxon>
    </lineage>
</organism>
<evidence type="ECO:0000313" key="2">
    <source>
        <dbReference type="EMBL" id="NVL05260.1"/>
    </source>
</evidence>
<comment type="caution">
    <text evidence="2">The sequence shown here is derived from an EMBL/GenBank/DDBJ whole genome shotgun (WGS) entry which is preliminary data.</text>
</comment>
<evidence type="ECO:0000256" key="1">
    <source>
        <dbReference type="SAM" id="Phobius"/>
    </source>
</evidence>
<feature type="transmembrane region" description="Helical" evidence="1">
    <location>
        <begin position="20"/>
        <end position="42"/>
    </location>
</feature>
<dbReference type="AlphaFoldDB" id="A0A973WLC2"/>
<name>A0A973WLC2_9BRAD</name>
<keyword evidence="1" id="KW-0812">Transmembrane</keyword>
<sequence>MSCPCEGLKVPEFNRKRCGLRLLVGVGVVVASVTFEAGIGYAQQLAAQTDQAPLQQDKLRKPSSRSVVAAAVAGPSASASGGDVKPVRRSTAKGPYYVDFRARTAASYGHAFVWYGKTSEKQVEVAGLHPAGDVLPYVLGHLTWVPSETGASYGDLDEQYLTANYRVYLSEADAKKVFAYIKHLQATSPLWNAETTNCTAFIGRIASFMGLKAPFHLMKPEEYVNQLKEINGRRQTVQLASDR</sequence>
<dbReference type="EMBL" id="JABWSX010000001">
    <property type="protein sequence ID" value="NVL05260.1"/>
    <property type="molecule type" value="Genomic_DNA"/>
</dbReference>
<reference evidence="2" key="1">
    <citation type="submission" date="2020-06" db="EMBL/GenBank/DDBJ databases">
        <title>Whole Genome Sequence of Bradyrhizobium sp. Strain 66S1MB.</title>
        <authorList>
            <person name="Bromfield E."/>
            <person name="Cloutier S."/>
        </authorList>
    </citation>
    <scope>NUCLEOTIDE SEQUENCE</scope>
    <source>
        <strain evidence="2">66S1MB</strain>
    </source>
</reference>
<accession>A0A973WLC2</accession>
<gene>
    <name evidence="2" type="ORF">HU230_05955</name>
</gene>
<keyword evidence="1" id="KW-0472">Membrane</keyword>
<protein>
    <submittedName>
        <fullName evidence="2">Uncharacterized protein</fullName>
    </submittedName>
</protein>
<keyword evidence="1" id="KW-1133">Transmembrane helix</keyword>
<proteinExistence type="predicted"/>